<dbReference type="PANTHER" id="PTHR33463:SF134">
    <property type="entry name" value="LEUCINE-RICH REPEAT DOMAIN, L DOMAIN-LIKE PROTEIN-RELATED"/>
    <property type="match status" value="1"/>
</dbReference>
<reference evidence="3" key="2">
    <citation type="submission" date="2020-06" db="EMBL/GenBank/DDBJ databases">
        <title>Helianthus annuus Genome sequencing and assembly Release 2.</title>
        <authorList>
            <person name="Gouzy J."/>
            <person name="Langlade N."/>
            <person name="Munos S."/>
        </authorList>
    </citation>
    <scope>NUCLEOTIDE SEQUENCE</scope>
    <source>
        <tissue evidence="3">Leaves</tissue>
    </source>
</reference>
<dbReference type="SUPFAM" id="SSF52058">
    <property type="entry name" value="L domain-like"/>
    <property type="match status" value="1"/>
</dbReference>
<evidence type="ECO:0000313" key="4">
    <source>
        <dbReference type="Proteomes" id="UP000215914"/>
    </source>
</evidence>
<dbReference type="PANTHER" id="PTHR33463">
    <property type="entry name" value="NB-ARC DOMAIN-CONTAINING PROTEIN-RELATED"/>
    <property type="match status" value="1"/>
</dbReference>
<dbReference type="InterPro" id="IPR050905">
    <property type="entry name" value="Plant_NBS-LRR"/>
</dbReference>
<dbReference type="InterPro" id="IPR057135">
    <property type="entry name" value="At4g27190-like_LRR"/>
</dbReference>
<dbReference type="Pfam" id="PF23247">
    <property type="entry name" value="LRR_RPS2"/>
    <property type="match status" value="1"/>
</dbReference>
<evidence type="ECO:0000313" key="3">
    <source>
        <dbReference type="EMBL" id="KAF5754954.1"/>
    </source>
</evidence>
<organism evidence="3 4">
    <name type="scientific">Helianthus annuus</name>
    <name type="common">Common sunflower</name>
    <dbReference type="NCBI Taxonomy" id="4232"/>
    <lineage>
        <taxon>Eukaryota</taxon>
        <taxon>Viridiplantae</taxon>
        <taxon>Streptophyta</taxon>
        <taxon>Embryophyta</taxon>
        <taxon>Tracheophyta</taxon>
        <taxon>Spermatophyta</taxon>
        <taxon>Magnoliopsida</taxon>
        <taxon>eudicotyledons</taxon>
        <taxon>Gunneridae</taxon>
        <taxon>Pentapetalae</taxon>
        <taxon>asterids</taxon>
        <taxon>campanulids</taxon>
        <taxon>Asterales</taxon>
        <taxon>Asteraceae</taxon>
        <taxon>Asteroideae</taxon>
        <taxon>Heliantheae alliance</taxon>
        <taxon>Heliantheae</taxon>
        <taxon>Helianthus</taxon>
    </lineage>
</organism>
<feature type="domain" description="Disease resistance protein At4g27190-like leucine-rich repeats" evidence="2">
    <location>
        <begin position="4"/>
        <end position="131"/>
    </location>
</feature>
<dbReference type="Gramene" id="mRNA:HanXRQr2_Chr17g0797111">
    <property type="protein sequence ID" value="mRNA:HanXRQr2_Chr17g0797111"/>
    <property type="gene ID" value="HanXRQr2_Chr17g0797111"/>
</dbReference>
<sequence>MPCSFYNLVELSMRDRDVATIIPFNALLHLQKLEEIHLKSCNSAEELFEVGLQGGLSELQTVVKIPNLRQVNLEWLDGLKYLWKSNQWMVLEFPNLTSVSIHLCNSLEHVFTCSMVGSLLQLQDLHISMCDNIEVIVKEEDDDADAKVDEIVLPRLKSIKLEYLSRLKGFWLGNKAFSLPSLDTLQINECLSIKVFTNEHLATPKLKAIDTSFGSCYVRGDLNSFIKTKQEEGNQF</sequence>
<evidence type="ECO:0000256" key="1">
    <source>
        <dbReference type="ARBA" id="ARBA00022821"/>
    </source>
</evidence>
<dbReference type="InterPro" id="IPR032675">
    <property type="entry name" value="LRR_dom_sf"/>
</dbReference>
<name>A0A9K3DHV2_HELAN</name>
<evidence type="ECO:0000259" key="2">
    <source>
        <dbReference type="Pfam" id="PF23247"/>
    </source>
</evidence>
<dbReference type="Gene3D" id="3.80.10.10">
    <property type="entry name" value="Ribonuclease Inhibitor"/>
    <property type="match status" value="1"/>
</dbReference>
<keyword evidence="1" id="KW-0611">Plant defense</keyword>
<dbReference type="AlphaFoldDB" id="A0A9K3DHV2"/>
<dbReference type="EMBL" id="MNCJ02000332">
    <property type="protein sequence ID" value="KAF5754954.1"/>
    <property type="molecule type" value="Genomic_DNA"/>
</dbReference>
<dbReference type="Proteomes" id="UP000215914">
    <property type="component" value="Unassembled WGS sequence"/>
</dbReference>
<keyword evidence="4" id="KW-1185">Reference proteome</keyword>
<reference evidence="3" key="1">
    <citation type="journal article" date="2017" name="Nature">
        <title>The sunflower genome provides insights into oil metabolism, flowering and Asterid evolution.</title>
        <authorList>
            <person name="Badouin H."/>
            <person name="Gouzy J."/>
            <person name="Grassa C.J."/>
            <person name="Murat F."/>
            <person name="Staton S.E."/>
            <person name="Cottret L."/>
            <person name="Lelandais-Briere C."/>
            <person name="Owens G.L."/>
            <person name="Carrere S."/>
            <person name="Mayjonade B."/>
            <person name="Legrand L."/>
            <person name="Gill N."/>
            <person name="Kane N.C."/>
            <person name="Bowers J.E."/>
            <person name="Hubner S."/>
            <person name="Bellec A."/>
            <person name="Berard A."/>
            <person name="Berges H."/>
            <person name="Blanchet N."/>
            <person name="Boniface M.C."/>
            <person name="Brunel D."/>
            <person name="Catrice O."/>
            <person name="Chaidir N."/>
            <person name="Claudel C."/>
            <person name="Donnadieu C."/>
            <person name="Faraut T."/>
            <person name="Fievet G."/>
            <person name="Helmstetter N."/>
            <person name="King M."/>
            <person name="Knapp S.J."/>
            <person name="Lai Z."/>
            <person name="Le Paslier M.C."/>
            <person name="Lippi Y."/>
            <person name="Lorenzon L."/>
            <person name="Mandel J.R."/>
            <person name="Marage G."/>
            <person name="Marchand G."/>
            <person name="Marquand E."/>
            <person name="Bret-Mestries E."/>
            <person name="Morien E."/>
            <person name="Nambeesan S."/>
            <person name="Nguyen T."/>
            <person name="Pegot-Espagnet P."/>
            <person name="Pouilly N."/>
            <person name="Raftis F."/>
            <person name="Sallet E."/>
            <person name="Schiex T."/>
            <person name="Thomas J."/>
            <person name="Vandecasteele C."/>
            <person name="Vares D."/>
            <person name="Vear F."/>
            <person name="Vautrin S."/>
            <person name="Crespi M."/>
            <person name="Mangin B."/>
            <person name="Burke J.M."/>
            <person name="Salse J."/>
            <person name="Munos S."/>
            <person name="Vincourt P."/>
            <person name="Rieseberg L.H."/>
            <person name="Langlade N.B."/>
        </authorList>
    </citation>
    <scope>NUCLEOTIDE SEQUENCE</scope>
    <source>
        <tissue evidence="3">Leaves</tissue>
    </source>
</reference>
<gene>
    <name evidence="3" type="ORF">HanXRQr2_Chr17g0797111</name>
</gene>
<comment type="caution">
    <text evidence="3">The sequence shown here is derived from an EMBL/GenBank/DDBJ whole genome shotgun (WGS) entry which is preliminary data.</text>
</comment>
<proteinExistence type="predicted"/>
<accession>A0A9K3DHV2</accession>
<protein>
    <submittedName>
        <fullName evidence="3">Leucine-rich repeat domain superfamily</fullName>
    </submittedName>
</protein>